<feature type="domain" description="F-box" evidence="1">
    <location>
        <begin position="16"/>
        <end position="65"/>
    </location>
</feature>
<evidence type="ECO:0000259" key="1">
    <source>
        <dbReference type="Pfam" id="PF12937"/>
    </source>
</evidence>
<dbReference type="Proteomes" id="UP000284706">
    <property type="component" value="Unassembled WGS sequence"/>
</dbReference>
<dbReference type="Gene3D" id="3.80.10.10">
    <property type="entry name" value="Ribonuclease Inhibitor"/>
    <property type="match status" value="1"/>
</dbReference>
<name>A0A409XXV4_9AGAR</name>
<dbReference type="InterPro" id="IPR032675">
    <property type="entry name" value="LRR_dom_sf"/>
</dbReference>
<dbReference type="SUPFAM" id="SSF52047">
    <property type="entry name" value="RNI-like"/>
    <property type="match status" value="1"/>
</dbReference>
<dbReference type="Pfam" id="PF12937">
    <property type="entry name" value="F-box-like"/>
    <property type="match status" value="1"/>
</dbReference>
<evidence type="ECO:0000313" key="3">
    <source>
        <dbReference type="Proteomes" id="UP000284706"/>
    </source>
</evidence>
<sequence>MDITFQYDSAESDGFLESLPIELISTIFVHYVHSIPTTSPLTLGKICRRWRYIAWSTPELWTELTMDSLHSTSETHIELAEEWLGRSGSLPLSIKYSSYQKGTGDIDEEPIEADSEMLAYSQRMLKVLSRCSDRWHTLSLVLPSNVIEEIGTLTRPPSMLHSLSLEARRVDVDEFRLHARYPSITVTFLKCSPKIVDISFLKVSLDWTTVTVLNIKIVNIAEVACIFQDAQNLSECTLEAVHAYGTRITTIRESNVVVCPHLTSLVIFFASVTSQELFCSAISLPALKYLTFVGMEDNDTELSMDGLISFLSRSSCALVNLEIDEADFHSGSLIDLAPLLSSLTELYIWSSDDRISYEKDAFYELLADPTRVPTHVLPSTPYTAYPMLPCLEIYDWHGCKPYPWLTVPGLLNPVSPNGFQHRRPLQLVKIHCTDMPGRMLYIPQVVVRLSEECDDVEFDLSVVSDWDSP</sequence>
<dbReference type="AlphaFoldDB" id="A0A409XXV4"/>
<reference evidence="2 3" key="1">
    <citation type="journal article" date="2018" name="Evol. Lett.">
        <title>Horizontal gene cluster transfer increased hallucinogenic mushroom diversity.</title>
        <authorList>
            <person name="Reynolds H.T."/>
            <person name="Vijayakumar V."/>
            <person name="Gluck-Thaler E."/>
            <person name="Korotkin H.B."/>
            <person name="Matheny P.B."/>
            <person name="Slot J.C."/>
        </authorList>
    </citation>
    <scope>NUCLEOTIDE SEQUENCE [LARGE SCALE GENOMIC DNA]</scope>
    <source>
        <strain evidence="2 3">SRW20</strain>
    </source>
</reference>
<evidence type="ECO:0000313" key="2">
    <source>
        <dbReference type="EMBL" id="PPQ95597.1"/>
    </source>
</evidence>
<dbReference type="InParanoid" id="A0A409XXV4"/>
<dbReference type="SUPFAM" id="SSF81383">
    <property type="entry name" value="F-box domain"/>
    <property type="match status" value="1"/>
</dbReference>
<gene>
    <name evidence="2" type="ORF">CVT26_008627</name>
</gene>
<dbReference type="InterPro" id="IPR036047">
    <property type="entry name" value="F-box-like_dom_sf"/>
</dbReference>
<dbReference type="Gene3D" id="1.20.1280.50">
    <property type="match status" value="1"/>
</dbReference>
<organism evidence="2 3">
    <name type="scientific">Gymnopilus dilepis</name>
    <dbReference type="NCBI Taxonomy" id="231916"/>
    <lineage>
        <taxon>Eukaryota</taxon>
        <taxon>Fungi</taxon>
        <taxon>Dikarya</taxon>
        <taxon>Basidiomycota</taxon>
        <taxon>Agaricomycotina</taxon>
        <taxon>Agaricomycetes</taxon>
        <taxon>Agaricomycetidae</taxon>
        <taxon>Agaricales</taxon>
        <taxon>Agaricineae</taxon>
        <taxon>Hymenogastraceae</taxon>
        <taxon>Gymnopilus</taxon>
    </lineage>
</organism>
<dbReference type="EMBL" id="NHYE01001421">
    <property type="protein sequence ID" value="PPQ95597.1"/>
    <property type="molecule type" value="Genomic_DNA"/>
</dbReference>
<protein>
    <recommendedName>
        <fullName evidence="1">F-box domain-containing protein</fullName>
    </recommendedName>
</protein>
<dbReference type="InterPro" id="IPR001810">
    <property type="entry name" value="F-box_dom"/>
</dbReference>
<proteinExistence type="predicted"/>
<keyword evidence="3" id="KW-1185">Reference proteome</keyword>
<accession>A0A409XXV4</accession>
<comment type="caution">
    <text evidence="2">The sequence shown here is derived from an EMBL/GenBank/DDBJ whole genome shotgun (WGS) entry which is preliminary data.</text>
</comment>
<dbReference type="OrthoDB" id="2269034at2759"/>